<comment type="similarity">
    <text evidence="1">Belongs to the sigma-70 factor family.</text>
</comment>
<dbReference type="Gene3D" id="1.10.1740.10">
    <property type="match status" value="1"/>
</dbReference>
<dbReference type="SUPFAM" id="SSF46894">
    <property type="entry name" value="C-terminal effector domain of the bipartite response regulators"/>
    <property type="match status" value="1"/>
</dbReference>
<dbReference type="AlphaFoldDB" id="A0A7I8D8V3"/>
<evidence type="ECO:0000313" key="9">
    <source>
        <dbReference type="EMBL" id="BCJ85429.1"/>
    </source>
</evidence>
<proteinExistence type="inferred from homology"/>
<dbReference type="SUPFAM" id="SSF88946">
    <property type="entry name" value="Sigma2 domain of RNA polymerase sigma factors"/>
    <property type="match status" value="1"/>
</dbReference>
<reference evidence="9 10" key="1">
    <citation type="submission" date="2020-08" db="EMBL/GenBank/DDBJ databases">
        <title>Complete Genome Sequence of Effusibacillus dendaii Strain skT53, Isolated from Farmland soil.</title>
        <authorList>
            <person name="Konishi T."/>
            <person name="Kawasaki H."/>
        </authorList>
    </citation>
    <scope>NUCLEOTIDE SEQUENCE [LARGE SCALE GENOMIC DNA]</scope>
    <source>
        <strain evidence="10">skT53</strain>
    </source>
</reference>
<gene>
    <name evidence="9" type="ORF">skT53_04140</name>
</gene>
<keyword evidence="6" id="KW-0804">Transcription</keyword>
<evidence type="ECO:0000313" key="10">
    <source>
        <dbReference type="Proteomes" id="UP000593802"/>
    </source>
</evidence>
<organism evidence="9 10">
    <name type="scientific">Effusibacillus dendaii</name>
    <dbReference type="NCBI Taxonomy" id="2743772"/>
    <lineage>
        <taxon>Bacteria</taxon>
        <taxon>Bacillati</taxon>
        <taxon>Bacillota</taxon>
        <taxon>Bacilli</taxon>
        <taxon>Bacillales</taxon>
        <taxon>Alicyclobacillaceae</taxon>
        <taxon>Effusibacillus</taxon>
    </lineage>
</organism>
<dbReference type="InterPro" id="IPR000792">
    <property type="entry name" value="Tscrpt_reg_LuxR_C"/>
</dbReference>
<dbReference type="InterPro" id="IPR013325">
    <property type="entry name" value="RNA_pol_sigma_r2"/>
</dbReference>
<dbReference type="InterPro" id="IPR036388">
    <property type="entry name" value="WH-like_DNA-bd_sf"/>
</dbReference>
<dbReference type="InterPro" id="IPR007627">
    <property type="entry name" value="RNA_pol_sigma70_r2"/>
</dbReference>
<keyword evidence="10" id="KW-1185">Reference proteome</keyword>
<dbReference type="RefSeq" id="WP_200759553.1">
    <property type="nucleotide sequence ID" value="NZ_AP023366.1"/>
</dbReference>
<feature type="domain" description="RNA polymerase sigma-70" evidence="8">
    <location>
        <begin position="51"/>
        <end position="64"/>
    </location>
</feature>
<evidence type="ECO:0000256" key="1">
    <source>
        <dbReference type="ARBA" id="ARBA00007788"/>
    </source>
</evidence>
<evidence type="ECO:0000256" key="5">
    <source>
        <dbReference type="ARBA" id="ARBA00023125"/>
    </source>
</evidence>
<dbReference type="PANTHER" id="PTHR30385">
    <property type="entry name" value="SIGMA FACTOR F FLAGELLAR"/>
    <property type="match status" value="1"/>
</dbReference>
<evidence type="ECO:0000256" key="3">
    <source>
        <dbReference type="ARBA" id="ARBA00023015"/>
    </source>
</evidence>
<evidence type="ECO:0000256" key="7">
    <source>
        <dbReference type="ARBA" id="ARBA00024701"/>
    </source>
</evidence>
<dbReference type="PIRSF" id="PIRSF002939">
    <property type="entry name" value="RNA_polymerase_sigma-H_factor"/>
    <property type="match status" value="1"/>
</dbReference>
<dbReference type="InterPro" id="IPR016371">
    <property type="entry name" value="RNA_pol_sigma-H_factor"/>
</dbReference>
<dbReference type="NCBIfam" id="TIGR02937">
    <property type="entry name" value="sigma70-ECF"/>
    <property type="match status" value="1"/>
</dbReference>
<dbReference type="Pfam" id="PF08281">
    <property type="entry name" value="Sigma70_r4_2"/>
    <property type="match status" value="1"/>
</dbReference>
<dbReference type="InterPro" id="IPR016032">
    <property type="entry name" value="Sig_transdc_resp-reg_C-effctor"/>
</dbReference>
<dbReference type="InterPro" id="IPR000943">
    <property type="entry name" value="RNA_pol_sigma70"/>
</dbReference>
<name>A0A7I8D8V3_9BACL</name>
<keyword evidence="4" id="KW-0731">Sigma factor</keyword>
<dbReference type="Gene3D" id="1.10.10.10">
    <property type="entry name" value="Winged helix-like DNA-binding domain superfamily/Winged helix DNA-binding domain"/>
    <property type="match status" value="1"/>
</dbReference>
<sequence length="209" mass="24095">MTHLEAGNVEEEIVLAQQGNAQSVERVLSQFQPYVRLRARSFFLAGAEYEDLVQEGMIGLYKAIRDYRREKEIPFRVFAEICITRQIITAIKTARRLKHQPLNQYLSLYGLASDDESNRSLLDTIPSPHGNEPDEMIIHQEQLIELQLKLRKILSSFEYQVLSLHAEGHSYKEIATLMNSSTKAIDNALYRIKRKMDGHHHLNKAKMSS</sequence>
<evidence type="ECO:0000256" key="6">
    <source>
        <dbReference type="ARBA" id="ARBA00023163"/>
    </source>
</evidence>
<dbReference type="GO" id="GO:0016987">
    <property type="term" value="F:sigma factor activity"/>
    <property type="evidence" value="ECO:0007669"/>
    <property type="project" value="UniProtKB-KW"/>
</dbReference>
<dbReference type="NCBIfam" id="NF006148">
    <property type="entry name" value="PRK08295.1-5"/>
    <property type="match status" value="1"/>
</dbReference>
<evidence type="ECO:0000259" key="8">
    <source>
        <dbReference type="PROSITE" id="PS00715"/>
    </source>
</evidence>
<evidence type="ECO:0000256" key="2">
    <source>
        <dbReference type="ARBA" id="ARBA00021245"/>
    </source>
</evidence>
<dbReference type="GO" id="GO:0006352">
    <property type="term" value="P:DNA-templated transcription initiation"/>
    <property type="evidence" value="ECO:0007669"/>
    <property type="project" value="InterPro"/>
</dbReference>
<dbReference type="KEGG" id="eff:skT53_04140"/>
<dbReference type="Proteomes" id="UP000593802">
    <property type="component" value="Chromosome"/>
</dbReference>
<dbReference type="InterPro" id="IPR014284">
    <property type="entry name" value="RNA_pol_sigma-70_dom"/>
</dbReference>
<comment type="function">
    <text evidence="7">Sigma factors are initiation factors that promote the attachment of RNA polymerase to specific initiation sites and are then released. Sigma-S contributes to the protection against external stress, thus playing a role in cellular fitness and survival.</text>
</comment>
<dbReference type="NCBIfam" id="NF006145">
    <property type="entry name" value="PRK08295.1-2"/>
    <property type="match status" value="1"/>
</dbReference>
<keyword evidence="3" id="KW-0805">Transcription regulation</keyword>
<dbReference type="Pfam" id="PF04542">
    <property type="entry name" value="Sigma70_r2"/>
    <property type="match status" value="1"/>
</dbReference>
<dbReference type="SMART" id="SM00421">
    <property type="entry name" value="HTH_LUXR"/>
    <property type="match status" value="1"/>
</dbReference>
<keyword evidence="5" id="KW-0238">DNA-binding</keyword>
<protein>
    <recommendedName>
        <fullName evidence="2">RNA polymerase sigma factor SigS</fullName>
    </recommendedName>
</protein>
<evidence type="ECO:0000256" key="4">
    <source>
        <dbReference type="ARBA" id="ARBA00023082"/>
    </source>
</evidence>
<accession>A0A7I8D8V3</accession>
<dbReference type="EMBL" id="AP023366">
    <property type="protein sequence ID" value="BCJ85429.1"/>
    <property type="molecule type" value="Genomic_DNA"/>
</dbReference>
<dbReference type="PANTHER" id="PTHR30385:SF1">
    <property type="entry name" value="RNA POLYMERASE SIGMA-H FACTOR"/>
    <property type="match status" value="1"/>
</dbReference>
<dbReference type="PROSITE" id="PS00715">
    <property type="entry name" value="SIGMA70_1"/>
    <property type="match status" value="1"/>
</dbReference>
<dbReference type="GO" id="GO:0003677">
    <property type="term" value="F:DNA binding"/>
    <property type="evidence" value="ECO:0007669"/>
    <property type="project" value="UniProtKB-KW"/>
</dbReference>
<dbReference type="InterPro" id="IPR013249">
    <property type="entry name" value="RNA_pol_sigma70_r4_t2"/>
</dbReference>
<dbReference type="NCBIfam" id="NF006147">
    <property type="entry name" value="PRK08295.1-4"/>
    <property type="match status" value="1"/>
</dbReference>